<feature type="domain" description="NAD(P)-binding" evidence="1">
    <location>
        <begin position="25"/>
        <end position="324"/>
    </location>
</feature>
<protein>
    <submittedName>
        <fullName evidence="2">Sugar dehydratase</fullName>
    </submittedName>
</protein>
<dbReference type="Proteomes" id="UP000230922">
    <property type="component" value="Unassembled WGS sequence"/>
</dbReference>
<dbReference type="AlphaFoldDB" id="A0A2H0V9Z6"/>
<dbReference type="EMBL" id="PFAK01000064">
    <property type="protein sequence ID" value="PIR95903.1"/>
    <property type="molecule type" value="Genomic_DNA"/>
</dbReference>
<evidence type="ECO:0000259" key="1">
    <source>
        <dbReference type="Pfam" id="PF16363"/>
    </source>
</evidence>
<sequence>MGKRPFLESLGEITMDSPLKNQNVLVTGGCGLVGAHVVERLLALGAKVFVLDILLKPKSYFETRKLREKSELILQDVRDLAKFKEVVFKNGISHIFHLAAQALVPLAYKEPELTLDTNIMGTVNVLEAARENSKVEAVVVASSDKAYGKDCRDAREDQPLMGGHPYDVSKSAADLITTAYYETYNLPVVVSRFANIFGPGDLNFDRIVPGIMKAVIKNETLEIRSDGKFVRDYLYVKDVADGYVLLAEKIGQTKGQAFNFSAGYNYNVLDLIEEAEKAIGRKCGYKILNSQKNEILFQSLNYEKAAKVLNWQAKYGLEEGIKDTYDWYQGYFK</sequence>
<gene>
    <name evidence="2" type="ORF">COT92_03895</name>
</gene>
<dbReference type="Pfam" id="PF16363">
    <property type="entry name" value="GDP_Man_Dehyd"/>
    <property type="match status" value="1"/>
</dbReference>
<dbReference type="InterPro" id="IPR016040">
    <property type="entry name" value="NAD(P)-bd_dom"/>
</dbReference>
<accession>A0A2H0V9Z6</accession>
<proteinExistence type="predicted"/>
<comment type="caution">
    <text evidence="2">The sequence shown here is derived from an EMBL/GenBank/DDBJ whole genome shotgun (WGS) entry which is preliminary data.</text>
</comment>
<dbReference type="SUPFAM" id="SSF51735">
    <property type="entry name" value="NAD(P)-binding Rossmann-fold domains"/>
    <property type="match status" value="1"/>
</dbReference>
<name>A0A2H0V9Z6_9BACT</name>
<evidence type="ECO:0000313" key="3">
    <source>
        <dbReference type="Proteomes" id="UP000230922"/>
    </source>
</evidence>
<evidence type="ECO:0000313" key="2">
    <source>
        <dbReference type="EMBL" id="PIR95903.1"/>
    </source>
</evidence>
<dbReference type="InterPro" id="IPR036291">
    <property type="entry name" value="NAD(P)-bd_dom_sf"/>
</dbReference>
<reference evidence="3" key="1">
    <citation type="submission" date="2017-09" db="EMBL/GenBank/DDBJ databases">
        <title>Depth-based differentiation of microbial function through sediment-hosted aquifers and enrichment of novel symbionts in the deep terrestrial subsurface.</title>
        <authorList>
            <person name="Probst A.J."/>
            <person name="Ladd B."/>
            <person name="Jarett J.K."/>
            <person name="Geller-Mcgrath D.E."/>
            <person name="Sieber C.M.K."/>
            <person name="Emerson J.B."/>
            <person name="Anantharaman K."/>
            <person name="Thomas B.C."/>
            <person name="Malmstrom R."/>
            <person name="Stieglmeier M."/>
            <person name="Klingl A."/>
            <person name="Woyke T."/>
            <person name="Ryan C.M."/>
            <person name="Banfield J.F."/>
        </authorList>
    </citation>
    <scope>NUCLEOTIDE SEQUENCE [LARGE SCALE GENOMIC DNA]</scope>
</reference>
<dbReference type="PANTHER" id="PTHR43000">
    <property type="entry name" value="DTDP-D-GLUCOSE 4,6-DEHYDRATASE-RELATED"/>
    <property type="match status" value="1"/>
</dbReference>
<organism evidence="2 3">
    <name type="scientific">Candidatus Doudnabacteria bacterium CG10_big_fil_rev_8_21_14_0_10_42_18</name>
    <dbReference type="NCBI Taxonomy" id="1974552"/>
    <lineage>
        <taxon>Bacteria</taxon>
        <taxon>Candidatus Doudnaibacteriota</taxon>
    </lineage>
</organism>
<dbReference type="Gene3D" id="3.40.50.720">
    <property type="entry name" value="NAD(P)-binding Rossmann-like Domain"/>
    <property type="match status" value="1"/>
</dbReference>